<gene>
    <name evidence="7" type="ORF">CEO22_336</name>
</gene>
<evidence type="ECO:0000256" key="5">
    <source>
        <dbReference type="ARBA" id="ARBA00023136"/>
    </source>
</evidence>
<dbReference type="GO" id="GO:0055085">
    <property type="term" value="P:transmembrane transport"/>
    <property type="evidence" value="ECO:0007669"/>
    <property type="project" value="TreeGrafter"/>
</dbReference>
<feature type="transmembrane region" description="Helical" evidence="6">
    <location>
        <begin position="145"/>
        <end position="166"/>
    </location>
</feature>
<comment type="subcellular location">
    <subcellularLocation>
        <location evidence="1">Membrane</location>
        <topology evidence="1">Multi-pass membrane protein</topology>
    </subcellularLocation>
</comment>
<feature type="transmembrane region" description="Helical" evidence="6">
    <location>
        <begin position="9"/>
        <end position="27"/>
    </location>
</feature>
<evidence type="ECO:0000256" key="3">
    <source>
        <dbReference type="ARBA" id="ARBA00022692"/>
    </source>
</evidence>
<keyword evidence="5 6" id="KW-0472">Membrane</keyword>
<dbReference type="PANTHER" id="PTHR21716">
    <property type="entry name" value="TRANSMEMBRANE PROTEIN"/>
    <property type="match status" value="1"/>
</dbReference>
<evidence type="ECO:0000256" key="2">
    <source>
        <dbReference type="ARBA" id="ARBA00009773"/>
    </source>
</evidence>
<dbReference type="InterPro" id="IPR002549">
    <property type="entry name" value="AI-2E-like"/>
</dbReference>
<dbReference type="AlphaFoldDB" id="A0A554JBV3"/>
<evidence type="ECO:0008006" key="9">
    <source>
        <dbReference type="Google" id="ProtNLM"/>
    </source>
</evidence>
<evidence type="ECO:0000313" key="8">
    <source>
        <dbReference type="Proteomes" id="UP000316253"/>
    </source>
</evidence>
<name>A0A554JBV3_9BACT</name>
<proteinExistence type="inferred from homology"/>
<feature type="non-terminal residue" evidence="7">
    <location>
        <position position="294"/>
    </location>
</feature>
<dbReference type="GO" id="GO:0016020">
    <property type="term" value="C:membrane"/>
    <property type="evidence" value="ECO:0007669"/>
    <property type="project" value="UniProtKB-SubCell"/>
</dbReference>
<comment type="caution">
    <text evidence="7">The sequence shown here is derived from an EMBL/GenBank/DDBJ whole genome shotgun (WGS) entry which is preliminary data.</text>
</comment>
<feature type="transmembrane region" description="Helical" evidence="6">
    <location>
        <begin position="33"/>
        <end position="51"/>
    </location>
</feature>
<protein>
    <recommendedName>
        <fullName evidence="9">Permease</fullName>
    </recommendedName>
</protein>
<dbReference type="Proteomes" id="UP000316253">
    <property type="component" value="Unassembled WGS sequence"/>
</dbReference>
<evidence type="ECO:0000256" key="1">
    <source>
        <dbReference type="ARBA" id="ARBA00004141"/>
    </source>
</evidence>
<evidence type="ECO:0000313" key="7">
    <source>
        <dbReference type="EMBL" id="TSC65814.1"/>
    </source>
</evidence>
<feature type="transmembrane region" description="Helical" evidence="6">
    <location>
        <begin position="240"/>
        <end position="259"/>
    </location>
</feature>
<organism evidence="7 8">
    <name type="scientific">Candidatus Berkelbacteria bacterium Gr01-1014_85</name>
    <dbReference type="NCBI Taxonomy" id="2017150"/>
    <lineage>
        <taxon>Bacteria</taxon>
        <taxon>Candidatus Berkelbacteria</taxon>
    </lineage>
</organism>
<keyword evidence="3 6" id="KW-0812">Transmembrane</keyword>
<evidence type="ECO:0000256" key="6">
    <source>
        <dbReference type="SAM" id="Phobius"/>
    </source>
</evidence>
<evidence type="ECO:0000256" key="4">
    <source>
        <dbReference type="ARBA" id="ARBA00022989"/>
    </source>
</evidence>
<feature type="transmembrane region" description="Helical" evidence="6">
    <location>
        <begin position="206"/>
        <end position="234"/>
    </location>
</feature>
<feature type="transmembrane region" description="Helical" evidence="6">
    <location>
        <begin position="63"/>
        <end position="83"/>
    </location>
</feature>
<feature type="transmembrane region" description="Helical" evidence="6">
    <location>
        <begin position="266"/>
        <end position="284"/>
    </location>
</feature>
<dbReference type="PANTHER" id="PTHR21716:SF62">
    <property type="entry name" value="TRANSPORT PROTEIN YDBI-RELATED"/>
    <property type="match status" value="1"/>
</dbReference>
<comment type="similarity">
    <text evidence="2">Belongs to the autoinducer-2 exporter (AI-2E) (TC 2.A.86) family.</text>
</comment>
<reference evidence="7 8" key="1">
    <citation type="submission" date="2017-08" db="EMBL/GenBank/DDBJ databases">
        <title>Mechanisms for carbon and nitrogen cycling indicate functional differentiation within the Candidate Phyla Radiation.</title>
        <authorList>
            <person name="Danczak R.E."/>
            <person name="Johnston M.D."/>
            <person name="Kenah C."/>
            <person name="Slattery M."/>
            <person name="Wrighton K.C."/>
            <person name="Wilkins M.J."/>
        </authorList>
    </citation>
    <scope>NUCLEOTIDE SEQUENCE [LARGE SCALE GENOMIC DNA]</scope>
    <source>
        <strain evidence="7">Gr01-1014_85</strain>
    </source>
</reference>
<dbReference type="EMBL" id="VMFD01000026">
    <property type="protein sequence ID" value="TSC65814.1"/>
    <property type="molecule type" value="Genomic_DNA"/>
</dbReference>
<sequence>MPEKIKVDITYAAIFRVIVVILGLWFLYLVRDIVLLFFLTIIIVMTLAPVVNNWQKYLPRSLAVALIFALIIAAIGLILGVVIPPLTSQLTDLAVSLPEYAVLAQSKLQNYNLASLQSFEFAQEAISSLSGQFSRLGSGVVSTTLGVFTGIFTALTVLVLSAYLLFEEEGLRKFWFALLPIDRKEPTIKLFDKVGLRLGAWLRGQLLLMVVIGITGYFLALGLNLPYALALGLWTGLTEILPFVGPILGGVPIVLLALLDSPIKGLIALIALIIIQQLESNLIVPRVMQKAVGL</sequence>
<dbReference type="Pfam" id="PF01594">
    <property type="entry name" value="AI-2E_transport"/>
    <property type="match status" value="1"/>
</dbReference>
<accession>A0A554JBV3</accession>
<keyword evidence="4 6" id="KW-1133">Transmembrane helix</keyword>